<proteinExistence type="predicted"/>
<evidence type="ECO:0000313" key="4">
    <source>
        <dbReference type="EMBL" id="MBM3225607.1"/>
    </source>
</evidence>
<evidence type="ECO:0000313" key="5">
    <source>
        <dbReference type="Proteomes" id="UP000712673"/>
    </source>
</evidence>
<reference evidence="4" key="1">
    <citation type="submission" date="2019-03" db="EMBL/GenBank/DDBJ databases">
        <title>Lake Tanganyika Metagenome-Assembled Genomes (MAGs).</title>
        <authorList>
            <person name="Tran P."/>
        </authorList>
    </citation>
    <scope>NUCLEOTIDE SEQUENCE</scope>
    <source>
        <strain evidence="4">K_DeepCast_65m_m2_066</strain>
    </source>
</reference>
<organism evidence="4 5">
    <name type="scientific">Tectimicrobiota bacterium</name>
    <dbReference type="NCBI Taxonomy" id="2528274"/>
    <lineage>
        <taxon>Bacteria</taxon>
        <taxon>Pseudomonadati</taxon>
        <taxon>Nitrospinota/Tectimicrobiota group</taxon>
        <taxon>Candidatus Tectimicrobiota</taxon>
    </lineage>
</organism>
<dbReference type="AlphaFoldDB" id="A0A937W5N6"/>
<dbReference type="PANTHER" id="PTHR43037:SF5">
    <property type="entry name" value="FERULOYL ESTERASE"/>
    <property type="match status" value="1"/>
</dbReference>
<dbReference type="PANTHER" id="PTHR43037">
    <property type="entry name" value="UNNAMED PRODUCT-RELATED"/>
    <property type="match status" value="1"/>
</dbReference>
<keyword evidence="1" id="KW-0732">Signal</keyword>
<dbReference type="Proteomes" id="UP000712673">
    <property type="component" value="Unassembled WGS sequence"/>
</dbReference>
<dbReference type="Pfam" id="PF02230">
    <property type="entry name" value="Abhydrolase_2"/>
    <property type="match status" value="1"/>
</dbReference>
<feature type="domain" description="Phospholipase/carboxylesterase/thioesterase" evidence="3">
    <location>
        <begin position="281"/>
        <end position="384"/>
    </location>
</feature>
<sequence length="399" mass="44760">MSVERWSAEQLGALADEWAAEREAFLGALHTYLATHIPQPDVASRQVLEAARYAAELAAIGERLHSFLHTMDSAPWYTFQHRVAEHQQALERQYGAAVQADAAQLAALQVPQEAMALHEAVGQALAIVHHVLALYKNLHGQFDFATIRFANRLVSQIKYRLYPVRQHLPAMQRYWLLDHADPALCDPAVAQGESVSGITRYEAEGGRGAYTCYVPEMYQADRSWPLLLTLHGGSGNDEDFLWTWLKYAKSRGYLLVSAKSFGATWFPWDAPSLMYILDDVQARYHVDPQRVLLTGLSDGGSFSYEVGFAWPERFHGLAVVAGILRPHQRSAQAHQLPVYITHGAQDQLFPVAYVRMVVDQLREWGHQVTYHELTGFGHAYPPGENTAILDWFAGLSPGR</sequence>
<dbReference type="InterPro" id="IPR003140">
    <property type="entry name" value="PLipase/COase/thioEstase"/>
</dbReference>
<keyword evidence="2" id="KW-0378">Hydrolase</keyword>
<dbReference type="EMBL" id="VGLS01000628">
    <property type="protein sequence ID" value="MBM3225607.1"/>
    <property type="molecule type" value="Genomic_DNA"/>
</dbReference>
<evidence type="ECO:0000259" key="3">
    <source>
        <dbReference type="Pfam" id="PF02230"/>
    </source>
</evidence>
<accession>A0A937W5N6</accession>
<dbReference type="GO" id="GO:0016787">
    <property type="term" value="F:hydrolase activity"/>
    <property type="evidence" value="ECO:0007669"/>
    <property type="project" value="UniProtKB-KW"/>
</dbReference>
<evidence type="ECO:0000256" key="1">
    <source>
        <dbReference type="ARBA" id="ARBA00022729"/>
    </source>
</evidence>
<dbReference type="Gene3D" id="3.40.50.1820">
    <property type="entry name" value="alpha/beta hydrolase"/>
    <property type="match status" value="1"/>
</dbReference>
<dbReference type="InterPro" id="IPR029058">
    <property type="entry name" value="AB_hydrolase_fold"/>
</dbReference>
<dbReference type="InterPro" id="IPR050955">
    <property type="entry name" value="Plant_Biomass_Hydrol_Est"/>
</dbReference>
<name>A0A937W5N6_UNCTE</name>
<protein>
    <recommendedName>
        <fullName evidence="3">Phospholipase/carboxylesterase/thioesterase domain-containing protein</fullName>
    </recommendedName>
</protein>
<dbReference type="SUPFAM" id="SSF53474">
    <property type="entry name" value="alpha/beta-Hydrolases"/>
    <property type="match status" value="1"/>
</dbReference>
<evidence type="ECO:0000256" key="2">
    <source>
        <dbReference type="ARBA" id="ARBA00022801"/>
    </source>
</evidence>
<comment type="caution">
    <text evidence="4">The sequence shown here is derived from an EMBL/GenBank/DDBJ whole genome shotgun (WGS) entry which is preliminary data.</text>
</comment>
<gene>
    <name evidence="4" type="ORF">FJZ47_17660</name>
</gene>